<dbReference type="InterPro" id="IPR015422">
    <property type="entry name" value="PyrdxlP-dep_Trfase_small"/>
</dbReference>
<sequence>MPCRRSHISIDSATRPARSFPEDLMRICVGIEDPTNLIDDLDEALLKAGAVAVEGIGLSTGLEPSQAERPWLIGAPGKVILFGEHAVVHGVVSTQ</sequence>
<dbReference type="Gene3D" id="3.30.230.10">
    <property type="match status" value="1"/>
</dbReference>
<dbReference type="InterPro" id="IPR014721">
    <property type="entry name" value="Ribsml_uS5_D2-typ_fold_subgr"/>
</dbReference>
<evidence type="ECO:0000313" key="5">
    <source>
        <dbReference type="Proteomes" id="UP000663827"/>
    </source>
</evidence>
<dbReference type="InterPro" id="IPR000277">
    <property type="entry name" value="Cys/Met-Metab_PyrdxlP-dep_enz"/>
</dbReference>
<dbReference type="EMBL" id="CAJNJQ010006591">
    <property type="protein sequence ID" value="CAE7232362.1"/>
    <property type="molecule type" value="Genomic_DNA"/>
</dbReference>
<protein>
    <recommendedName>
        <fullName evidence="6">Mevalonate kinase</fullName>
    </recommendedName>
</protein>
<dbReference type="Pfam" id="PF01053">
    <property type="entry name" value="Cys_Met_Meta_PP"/>
    <property type="match status" value="1"/>
</dbReference>
<comment type="caution">
    <text evidence="4">The sequence shown here is derived from an EMBL/GenBank/DDBJ whole genome shotgun (WGS) entry which is preliminary data.</text>
</comment>
<comment type="similarity">
    <text evidence="3">Belongs to the trans-sulfuration enzymes family.</text>
</comment>
<keyword evidence="2 3" id="KW-0663">Pyridoxal phosphate</keyword>
<evidence type="ECO:0000256" key="2">
    <source>
        <dbReference type="ARBA" id="ARBA00022898"/>
    </source>
</evidence>
<dbReference type="GO" id="GO:0030170">
    <property type="term" value="F:pyridoxal phosphate binding"/>
    <property type="evidence" value="ECO:0007669"/>
    <property type="project" value="InterPro"/>
</dbReference>
<dbReference type="AlphaFoldDB" id="A0A8H3EEJ7"/>
<evidence type="ECO:0000256" key="1">
    <source>
        <dbReference type="ARBA" id="ARBA00001933"/>
    </source>
</evidence>
<organism evidence="4 5">
    <name type="scientific">Rhizoctonia solani</name>
    <dbReference type="NCBI Taxonomy" id="456999"/>
    <lineage>
        <taxon>Eukaryota</taxon>
        <taxon>Fungi</taxon>
        <taxon>Dikarya</taxon>
        <taxon>Basidiomycota</taxon>
        <taxon>Agaricomycotina</taxon>
        <taxon>Agaricomycetes</taxon>
        <taxon>Cantharellales</taxon>
        <taxon>Ceratobasidiaceae</taxon>
        <taxon>Rhizoctonia</taxon>
    </lineage>
</organism>
<dbReference type="InterPro" id="IPR015424">
    <property type="entry name" value="PyrdxlP-dep_Trfase"/>
</dbReference>
<evidence type="ECO:0000313" key="4">
    <source>
        <dbReference type="EMBL" id="CAE7232362.1"/>
    </source>
</evidence>
<accession>A0A8H3EEJ7</accession>
<dbReference type="Gene3D" id="3.90.1150.10">
    <property type="entry name" value="Aspartate Aminotransferase, domain 1"/>
    <property type="match status" value="1"/>
</dbReference>
<dbReference type="GO" id="GO:0019346">
    <property type="term" value="P:transsulfuration"/>
    <property type="evidence" value="ECO:0007669"/>
    <property type="project" value="InterPro"/>
</dbReference>
<dbReference type="SUPFAM" id="SSF53383">
    <property type="entry name" value="PLP-dependent transferases"/>
    <property type="match status" value="1"/>
</dbReference>
<comment type="cofactor">
    <cofactor evidence="1 3">
        <name>pyridoxal 5'-phosphate</name>
        <dbReference type="ChEBI" id="CHEBI:597326"/>
    </cofactor>
</comment>
<dbReference type="Proteomes" id="UP000663827">
    <property type="component" value="Unassembled WGS sequence"/>
</dbReference>
<name>A0A8H3EEJ7_9AGAM</name>
<reference evidence="4" key="1">
    <citation type="submission" date="2021-01" db="EMBL/GenBank/DDBJ databases">
        <authorList>
            <person name="Kaushik A."/>
        </authorList>
    </citation>
    <scope>NUCLEOTIDE SEQUENCE</scope>
    <source>
        <strain evidence="4">AG5</strain>
    </source>
</reference>
<evidence type="ECO:0000256" key="3">
    <source>
        <dbReference type="RuleBase" id="RU362118"/>
    </source>
</evidence>
<proteinExistence type="inferred from homology"/>
<gene>
    <name evidence="4" type="ORF">RDB_LOCUS189454</name>
</gene>
<evidence type="ECO:0008006" key="6">
    <source>
        <dbReference type="Google" id="ProtNLM"/>
    </source>
</evidence>